<evidence type="ECO:0000313" key="1">
    <source>
        <dbReference type="EMBL" id="CAB4639651.1"/>
    </source>
</evidence>
<dbReference type="AlphaFoldDB" id="A0A6J6JQB5"/>
<organism evidence="1">
    <name type="scientific">freshwater metagenome</name>
    <dbReference type="NCBI Taxonomy" id="449393"/>
    <lineage>
        <taxon>unclassified sequences</taxon>
        <taxon>metagenomes</taxon>
        <taxon>ecological metagenomes</taxon>
    </lineage>
</organism>
<proteinExistence type="predicted"/>
<reference evidence="1" key="1">
    <citation type="submission" date="2020-05" db="EMBL/GenBank/DDBJ databases">
        <authorList>
            <person name="Chiriac C."/>
            <person name="Salcher M."/>
            <person name="Ghai R."/>
            <person name="Kavagutti S V."/>
        </authorList>
    </citation>
    <scope>NUCLEOTIDE SEQUENCE</scope>
</reference>
<protein>
    <submittedName>
        <fullName evidence="1">Unannotated protein</fullName>
    </submittedName>
</protein>
<accession>A0A6J6JQB5</accession>
<name>A0A6J6JQB5_9ZZZZ</name>
<sequence>MWHEDRAELETDQVVHPPTMRHKLHSTALTQFPHLHQQPQSLAVPIRLATEHRTLDTHDRFPTAPLEVHDVIGYSEVNAKVPGEVMCARWTHQPRVGSQVARHRLRLVQHLSDHQEQGTATALLHQDQDPPTHGAGCGDVAACSTSDHALLN</sequence>
<gene>
    <name evidence="1" type="ORF">UFOPK2086_00867</name>
</gene>
<dbReference type="EMBL" id="CAEZVQ010000116">
    <property type="protein sequence ID" value="CAB4639651.1"/>
    <property type="molecule type" value="Genomic_DNA"/>
</dbReference>